<keyword evidence="3" id="KW-1185">Reference proteome</keyword>
<organism evidence="2 3">
    <name type="scientific">Vreelandella aquamarina</name>
    <dbReference type="NCBI Taxonomy" id="77097"/>
    <lineage>
        <taxon>Bacteria</taxon>
        <taxon>Pseudomonadati</taxon>
        <taxon>Pseudomonadota</taxon>
        <taxon>Gammaproteobacteria</taxon>
        <taxon>Oceanospirillales</taxon>
        <taxon>Halomonadaceae</taxon>
        <taxon>Vreelandella</taxon>
    </lineage>
</organism>
<dbReference type="EMBL" id="AP022821">
    <property type="protein sequence ID" value="BCA91583.1"/>
    <property type="molecule type" value="Genomic_DNA"/>
</dbReference>
<name>A0A6F8X914_9GAMM</name>
<reference evidence="1 4" key="1">
    <citation type="submission" date="2020-02" db="EMBL/GenBank/DDBJ databases">
        <title>Complete Genome Sequence of Halomonas meridiana strain BAA-801, Isolated from Deep Sea Thermal Vent.</title>
        <authorList>
            <person name="Takahashi Y."/>
            <person name="Takahashi H."/>
            <person name="Galipon J."/>
            <person name="Arakawa K."/>
        </authorList>
    </citation>
    <scope>NUCLEOTIDE SEQUENCE [LARGE SCALE GENOMIC DNA]</scope>
    <source>
        <strain evidence="1 4">Slthf1</strain>
    </source>
</reference>
<evidence type="ECO:0000313" key="2">
    <source>
        <dbReference type="EMBL" id="BCB69853.1"/>
    </source>
</evidence>
<proteinExistence type="predicted"/>
<evidence type="ECO:0000313" key="1">
    <source>
        <dbReference type="EMBL" id="BCA91583.1"/>
    </source>
</evidence>
<gene>
    <name evidence="2" type="ORF">HMEPL2_02040</name>
    <name evidence="1" type="ORF">HMSLTHF_13580</name>
</gene>
<dbReference type="AlphaFoldDB" id="A0A6F8X914"/>
<evidence type="ECO:0000313" key="4">
    <source>
        <dbReference type="Proteomes" id="UP000503197"/>
    </source>
</evidence>
<dbReference type="Proteomes" id="UP000503197">
    <property type="component" value="Chromosome"/>
</dbReference>
<sequence length="97" mass="10816">MLLHIHTVVENSDDNDPGFRTGSVKDNMTALTELFVPWFYVTRIAANIRLASEQLESIVKLPEVRIALALSPLFGGEAAYLDNVFSGRGSEQVWTHQ</sequence>
<accession>A0A6F8X914</accession>
<protein>
    <submittedName>
        <fullName evidence="2">Uncharacterized protein</fullName>
    </submittedName>
</protein>
<evidence type="ECO:0000313" key="3">
    <source>
        <dbReference type="Proteomes" id="UP000501053"/>
    </source>
</evidence>
<dbReference type="EMBL" id="AP022869">
    <property type="protein sequence ID" value="BCB69853.1"/>
    <property type="molecule type" value="Genomic_DNA"/>
</dbReference>
<reference evidence="2 3" key="2">
    <citation type="submission" date="2020-03" db="EMBL/GenBank/DDBJ databases">
        <title>Complete Genome Sequence of Halomonas meridiana strain Eplume2, isolated from hydrothermal-plume in the north east Pacific Ocean.</title>
        <authorList>
            <person name="Kurihara Y."/>
            <person name="Kawai S."/>
            <person name="Sakai A."/>
            <person name="Galipon J."/>
            <person name="Arakawa K."/>
        </authorList>
    </citation>
    <scope>NUCLEOTIDE SEQUENCE [LARGE SCALE GENOMIC DNA]</scope>
    <source>
        <strain evidence="2 3">Eplume2</strain>
    </source>
</reference>
<dbReference type="Proteomes" id="UP000501053">
    <property type="component" value="Chromosome"/>
</dbReference>